<dbReference type="SMART" id="SM00368">
    <property type="entry name" value="LRR_RI"/>
    <property type="match status" value="3"/>
</dbReference>
<dbReference type="EMBL" id="MK072375">
    <property type="protein sequence ID" value="AYV82396.1"/>
    <property type="molecule type" value="Genomic_DNA"/>
</dbReference>
<gene>
    <name evidence="1" type="ORF">Homavirus44_3</name>
</gene>
<name>A0A3G5A580_9VIRU</name>
<reference evidence="1" key="1">
    <citation type="submission" date="2018-10" db="EMBL/GenBank/DDBJ databases">
        <title>Hidden diversity of soil giant viruses.</title>
        <authorList>
            <person name="Schulz F."/>
            <person name="Alteio L."/>
            <person name="Goudeau D."/>
            <person name="Ryan E.M."/>
            <person name="Malmstrom R.R."/>
            <person name="Blanchard J."/>
            <person name="Woyke T."/>
        </authorList>
    </citation>
    <scope>NUCLEOTIDE SEQUENCE</scope>
    <source>
        <strain evidence="1">HOV1</strain>
    </source>
</reference>
<dbReference type="InterPro" id="IPR032675">
    <property type="entry name" value="LRR_dom_sf"/>
</dbReference>
<dbReference type="SUPFAM" id="SSF52047">
    <property type="entry name" value="RNI-like"/>
    <property type="match status" value="1"/>
</dbReference>
<organism evidence="1">
    <name type="scientific">Homavirus sp</name>
    <dbReference type="NCBI Taxonomy" id="2487769"/>
    <lineage>
        <taxon>Viruses</taxon>
        <taxon>Varidnaviria</taxon>
        <taxon>Bamfordvirae</taxon>
        <taxon>Nucleocytoviricota</taxon>
        <taxon>Megaviricetes</taxon>
        <taxon>Imitervirales</taxon>
        <taxon>Mimiviridae</taxon>
        <taxon>Klosneuvirinae</taxon>
    </lineage>
</organism>
<dbReference type="InterPro" id="IPR052394">
    <property type="entry name" value="LRR-containing"/>
</dbReference>
<dbReference type="Pfam" id="PF13516">
    <property type="entry name" value="LRR_6"/>
    <property type="match status" value="2"/>
</dbReference>
<dbReference type="PANTHER" id="PTHR24114:SF2">
    <property type="entry name" value="F-BOX DOMAIN-CONTAINING PROTEIN-RELATED"/>
    <property type="match status" value="1"/>
</dbReference>
<dbReference type="PANTHER" id="PTHR24114">
    <property type="entry name" value="LEUCINE RICH REPEAT FAMILY PROTEIN"/>
    <property type="match status" value="1"/>
</dbReference>
<dbReference type="Gene3D" id="3.80.10.10">
    <property type="entry name" value="Ribonuclease Inhibitor"/>
    <property type="match status" value="2"/>
</dbReference>
<protein>
    <recommendedName>
        <fullName evidence="2">Leucine-rich repeat protein</fullName>
    </recommendedName>
</protein>
<evidence type="ECO:0000313" key="1">
    <source>
        <dbReference type="EMBL" id="AYV82396.1"/>
    </source>
</evidence>
<accession>A0A3G5A580</accession>
<dbReference type="InterPro" id="IPR001611">
    <property type="entry name" value="Leu-rich_rpt"/>
</dbReference>
<evidence type="ECO:0008006" key="2">
    <source>
        <dbReference type="Google" id="ProtNLM"/>
    </source>
</evidence>
<proteinExistence type="predicted"/>
<sequence>MDPMDSIITTNEITIENADLLNNKIALLNDLKTIKANHVNLKHLTDTNCTIILDSISQNKNINKLTLFNLTINKESSQHLFGILKANRLSELTLDYVVINVNDLSCLIYLIDGLKYATSLVYLRIGSIIDDEPFAKIITSLNNLPHLTHLCISNKKASSLTSISLANLLMMNRLTTLNLISCEMDDIEHIVTAMHHNWSLRSLNLNTNLVHDEGCTMLAQMLELNTTLKELCLYNNHITNQGAKRLGAALRKNSSLTTLDLEDNYFNSELIINALRHNTSLTELDLYNDRQTGRENYDKQN</sequence>